<evidence type="ECO:0000256" key="1">
    <source>
        <dbReference type="ARBA" id="ARBA00022801"/>
    </source>
</evidence>
<dbReference type="GO" id="GO:0016787">
    <property type="term" value="F:hydrolase activity"/>
    <property type="evidence" value="ECO:0007669"/>
    <property type="project" value="UniProtKB-KW"/>
</dbReference>
<sequence length="172" mass="19141">MVKKAFCRFCGSLLGEKHVEGRLRLHCDECGLTNYRNPVPASALVVVDSRGRLLLVKRNVEPKIGMWCLPGGFMEIGEQPEECALRELAEETALTGRIEGLLGLTSSSNSDYGTVLLMGYLVREYSGEPAPGDDAQEVAFFPPDDLPELAFDSHKRFVRIYLAGYRIEKPVY</sequence>
<dbReference type="PANTHER" id="PTHR43736:SF1">
    <property type="entry name" value="DIHYDRONEOPTERIN TRIPHOSPHATE DIPHOSPHATASE"/>
    <property type="match status" value="1"/>
</dbReference>
<dbReference type="STRING" id="1121393.SAMN02745216_00093"/>
<dbReference type="InterPro" id="IPR015797">
    <property type="entry name" value="NUDIX_hydrolase-like_dom_sf"/>
</dbReference>
<dbReference type="Gene3D" id="3.90.79.10">
    <property type="entry name" value="Nucleoside Triphosphate Pyrophosphohydrolase"/>
    <property type="match status" value="1"/>
</dbReference>
<dbReference type="Proteomes" id="UP000183994">
    <property type="component" value="Unassembled WGS sequence"/>
</dbReference>
<dbReference type="Pfam" id="PF00293">
    <property type="entry name" value="NUDIX"/>
    <property type="match status" value="1"/>
</dbReference>
<name>A0A1M6BWZ8_9BACT</name>
<dbReference type="InterPro" id="IPR020476">
    <property type="entry name" value="Nudix_hydrolase"/>
</dbReference>
<evidence type="ECO:0000259" key="2">
    <source>
        <dbReference type="PROSITE" id="PS51462"/>
    </source>
</evidence>
<organism evidence="3 4">
    <name type="scientific">Desulfatibacillum alkenivorans DSM 16219</name>
    <dbReference type="NCBI Taxonomy" id="1121393"/>
    <lineage>
        <taxon>Bacteria</taxon>
        <taxon>Pseudomonadati</taxon>
        <taxon>Thermodesulfobacteriota</taxon>
        <taxon>Desulfobacteria</taxon>
        <taxon>Desulfobacterales</taxon>
        <taxon>Desulfatibacillaceae</taxon>
        <taxon>Desulfatibacillum</taxon>
    </lineage>
</organism>
<dbReference type="PANTHER" id="PTHR43736">
    <property type="entry name" value="ADP-RIBOSE PYROPHOSPHATASE"/>
    <property type="match status" value="1"/>
</dbReference>
<dbReference type="OrthoDB" id="5417595at2"/>
<keyword evidence="1" id="KW-0378">Hydrolase</keyword>
<gene>
    <name evidence="3" type="ORF">SAMN02745216_00093</name>
</gene>
<reference evidence="4" key="1">
    <citation type="submission" date="2016-11" db="EMBL/GenBank/DDBJ databases">
        <authorList>
            <person name="Varghese N."/>
            <person name="Submissions S."/>
        </authorList>
    </citation>
    <scope>NUCLEOTIDE SEQUENCE [LARGE SCALE GENOMIC DNA]</scope>
    <source>
        <strain evidence="4">DSM 16219</strain>
    </source>
</reference>
<proteinExistence type="predicted"/>
<dbReference type="PROSITE" id="PS51462">
    <property type="entry name" value="NUDIX"/>
    <property type="match status" value="1"/>
</dbReference>
<accession>A0A1M6BWZ8</accession>
<dbReference type="PRINTS" id="PR00502">
    <property type="entry name" value="NUDIXFAMILY"/>
</dbReference>
<evidence type="ECO:0000313" key="3">
    <source>
        <dbReference type="EMBL" id="SHI53280.1"/>
    </source>
</evidence>
<dbReference type="AlphaFoldDB" id="A0A1M6BWZ8"/>
<protein>
    <submittedName>
        <fullName evidence="3">8-oxo-dGTPase</fullName>
    </submittedName>
</protein>
<dbReference type="EMBL" id="FQZU01000001">
    <property type="protein sequence ID" value="SHI53280.1"/>
    <property type="molecule type" value="Genomic_DNA"/>
</dbReference>
<dbReference type="SUPFAM" id="SSF55811">
    <property type="entry name" value="Nudix"/>
    <property type="match status" value="1"/>
</dbReference>
<feature type="domain" description="Nudix hydrolase" evidence="2">
    <location>
        <begin position="36"/>
        <end position="164"/>
    </location>
</feature>
<dbReference type="InterPro" id="IPR000086">
    <property type="entry name" value="NUDIX_hydrolase_dom"/>
</dbReference>
<keyword evidence="4" id="KW-1185">Reference proteome</keyword>
<evidence type="ECO:0000313" key="4">
    <source>
        <dbReference type="Proteomes" id="UP000183994"/>
    </source>
</evidence>
<dbReference type="CDD" id="cd04673">
    <property type="entry name" value="NUDIX_ADPRase"/>
    <property type="match status" value="1"/>
</dbReference>